<keyword evidence="4" id="KW-0862">Zinc</keyword>
<dbReference type="OrthoDB" id="8117402at2759"/>
<evidence type="ECO:0000313" key="9">
    <source>
        <dbReference type="Proteomes" id="UP000324222"/>
    </source>
</evidence>
<dbReference type="AlphaFoldDB" id="A0A5B7I9B1"/>
<dbReference type="InterPro" id="IPR036236">
    <property type="entry name" value="Znf_C2H2_sf"/>
</dbReference>
<dbReference type="PROSITE" id="PS00028">
    <property type="entry name" value="ZINC_FINGER_C2H2_1"/>
    <property type="match status" value="2"/>
</dbReference>
<evidence type="ECO:0000256" key="5">
    <source>
        <dbReference type="PROSITE-ProRule" id="PRU00042"/>
    </source>
</evidence>
<feature type="domain" description="C2H2-type" evidence="7">
    <location>
        <begin position="91"/>
        <end position="118"/>
    </location>
</feature>
<keyword evidence="9" id="KW-1185">Reference proteome</keyword>
<evidence type="ECO:0000256" key="3">
    <source>
        <dbReference type="ARBA" id="ARBA00022771"/>
    </source>
</evidence>
<feature type="chain" id="PRO_5022725071" evidence="6">
    <location>
        <begin position="22"/>
        <end position="175"/>
    </location>
</feature>
<keyword evidence="6" id="KW-0732">Signal</keyword>
<evidence type="ECO:0000256" key="6">
    <source>
        <dbReference type="SAM" id="SignalP"/>
    </source>
</evidence>
<gene>
    <name evidence="8" type="primary">AZF1_1</name>
    <name evidence="8" type="ORF">E2C01_073385</name>
</gene>
<keyword evidence="1" id="KW-0479">Metal-binding</keyword>
<dbReference type="PROSITE" id="PS50157">
    <property type="entry name" value="ZINC_FINGER_C2H2_2"/>
    <property type="match status" value="3"/>
</dbReference>
<dbReference type="Pfam" id="PF13894">
    <property type="entry name" value="zf-C2H2_4"/>
    <property type="match status" value="1"/>
</dbReference>
<keyword evidence="2" id="KW-0677">Repeat</keyword>
<dbReference type="FunFam" id="3.30.160.60:FF:000218">
    <property type="entry name" value="Zinc finger protein 10"/>
    <property type="match status" value="1"/>
</dbReference>
<protein>
    <submittedName>
        <fullName evidence="8">Asparagine-rich zinc finger protein AZF1</fullName>
    </submittedName>
</protein>
<evidence type="ECO:0000256" key="4">
    <source>
        <dbReference type="ARBA" id="ARBA00022833"/>
    </source>
</evidence>
<keyword evidence="3 5" id="KW-0863">Zinc-finger</keyword>
<feature type="domain" description="C2H2-type" evidence="7">
    <location>
        <begin position="147"/>
        <end position="174"/>
    </location>
</feature>
<dbReference type="SMART" id="SM00355">
    <property type="entry name" value="ZnF_C2H2"/>
    <property type="match status" value="3"/>
</dbReference>
<sequence length="175" mass="19648">MPCLPHTFIFSGNFLFQLIFTKWNLLHLLTTSIKNVCVHSCLSLHIEAYILPQITSIQVMTQVQRLPQAGKDSVGEGAGVRPRLASGPKLHHCSFCSYCTPRKDHMTMHIRTHTGEKPFGCPYCSSRFVQKGTLNNHIRTHTGEKPYACPACPQNFARNSHLKSHLATHKESLAL</sequence>
<organism evidence="8 9">
    <name type="scientific">Portunus trituberculatus</name>
    <name type="common">Swimming crab</name>
    <name type="synonym">Neptunus trituberculatus</name>
    <dbReference type="NCBI Taxonomy" id="210409"/>
    <lineage>
        <taxon>Eukaryota</taxon>
        <taxon>Metazoa</taxon>
        <taxon>Ecdysozoa</taxon>
        <taxon>Arthropoda</taxon>
        <taxon>Crustacea</taxon>
        <taxon>Multicrustacea</taxon>
        <taxon>Malacostraca</taxon>
        <taxon>Eumalacostraca</taxon>
        <taxon>Eucarida</taxon>
        <taxon>Decapoda</taxon>
        <taxon>Pleocyemata</taxon>
        <taxon>Brachyura</taxon>
        <taxon>Eubrachyura</taxon>
        <taxon>Portunoidea</taxon>
        <taxon>Portunidae</taxon>
        <taxon>Portuninae</taxon>
        <taxon>Portunus</taxon>
    </lineage>
</organism>
<dbReference type="Gene3D" id="3.30.160.60">
    <property type="entry name" value="Classic Zinc Finger"/>
    <property type="match status" value="3"/>
</dbReference>
<evidence type="ECO:0000259" key="7">
    <source>
        <dbReference type="PROSITE" id="PS50157"/>
    </source>
</evidence>
<dbReference type="EMBL" id="VSRR010049614">
    <property type="protein sequence ID" value="MPC78883.1"/>
    <property type="molecule type" value="Genomic_DNA"/>
</dbReference>
<reference evidence="8 9" key="1">
    <citation type="submission" date="2019-05" db="EMBL/GenBank/DDBJ databases">
        <title>Another draft genome of Portunus trituberculatus and its Hox gene families provides insights of decapod evolution.</title>
        <authorList>
            <person name="Jeong J.-H."/>
            <person name="Song I."/>
            <person name="Kim S."/>
            <person name="Choi T."/>
            <person name="Kim D."/>
            <person name="Ryu S."/>
            <person name="Kim W."/>
        </authorList>
    </citation>
    <scope>NUCLEOTIDE SEQUENCE [LARGE SCALE GENOMIC DNA]</scope>
    <source>
        <tissue evidence="8">Muscle</tissue>
    </source>
</reference>
<dbReference type="GO" id="GO:0008270">
    <property type="term" value="F:zinc ion binding"/>
    <property type="evidence" value="ECO:0007669"/>
    <property type="project" value="UniProtKB-KW"/>
</dbReference>
<name>A0A5B7I9B1_PORTR</name>
<dbReference type="GO" id="GO:0006355">
    <property type="term" value="P:regulation of DNA-templated transcription"/>
    <property type="evidence" value="ECO:0007669"/>
    <property type="project" value="UniProtKB-ARBA"/>
</dbReference>
<dbReference type="PANTHER" id="PTHR23235">
    <property type="entry name" value="KRUEPPEL-LIKE TRANSCRIPTION FACTOR"/>
    <property type="match status" value="1"/>
</dbReference>
<dbReference type="Pfam" id="PF00096">
    <property type="entry name" value="zf-C2H2"/>
    <property type="match status" value="1"/>
</dbReference>
<accession>A0A5B7I9B1</accession>
<comment type="caution">
    <text evidence="8">The sequence shown here is derived from an EMBL/GenBank/DDBJ whole genome shotgun (WGS) entry which is preliminary data.</text>
</comment>
<dbReference type="SUPFAM" id="SSF57667">
    <property type="entry name" value="beta-beta-alpha zinc fingers"/>
    <property type="match status" value="2"/>
</dbReference>
<evidence type="ECO:0000313" key="8">
    <source>
        <dbReference type="EMBL" id="MPC78883.1"/>
    </source>
</evidence>
<dbReference type="InterPro" id="IPR013087">
    <property type="entry name" value="Znf_C2H2_type"/>
</dbReference>
<evidence type="ECO:0000256" key="2">
    <source>
        <dbReference type="ARBA" id="ARBA00022737"/>
    </source>
</evidence>
<dbReference type="FunFam" id="3.30.160.60:FF:002343">
    <property type="entry name" value="Zinc finger protein 33A"/>
    <property type="match status" value="1"/>
</dbReference>
<feature type="signal peptide" evidence="6">
    <location>
        <begin position="1"/>
        <end position="21"/>
    </location>
</feature>
<evidence type="ECO:0000256" key="1">
    <source>
        <dbReference type="ARBA" id="ARBA00022723"/>
    </source>
</evidence>
<proteinExistence type="predicted"/>
<dbReference type="Proteomes" id="UP000324222">
    <property type="component" value="Unassembled WGS sequence"/>
</dbReference>
<feature type="domain" description="C2H2-type" evidence="7">
    <location>
        <begin position="119"/>
        <end position="146"/>
    </location>
</feature>